<keyword evidence="1" id="KW-0479">Metal-binding</keyword>
<dbReference type="NCBIfam" id="TIGR01488">
    <property type="entry name" value="HAD-SF-IB"/>
    <property type="match status" value="1"/>
</dbReference>
<proteinExistence type="predicted"/>
<evidence type="ECO:0000256" key="2">
    <source>
        <dbReference type="ARBA" id="ARBA00022801"/>
    </source>
</evidence>
<dbReference type="InterPro" id="IPR036412">
    <property type="entry name" value="HAD-like_sf"/>
</dbReference>
<keyword evidence="3" id="KW-0460">Magnesium</keyword>
<dbReference type="Pfam" id="PF12710">
    <property type="entry name" value="HAD"/>
    <property type="match status" value="1"/>
</dbReference>
<protein>
    <submittedName>
        <fullName evidence="4">Phosphoserine phosphatase</fullName>
        <ecNumber evidence="4">3.1.3.3</ecNumber>
    </submittedName>
</protein>
<accession>A0A3B0YXG2</accession>
<dbReference type="EC" id="3.1.3.3" evidence="4"/>
<dbReference type="SUPFAM" id="SSF56784">
    <property type="entry name" value="HAD-like"/>
    <property type="match status" value="1"/>
</dbReference>
<dbReference type="EMBL" id="UOFN01000012">
    <property type="protein sequence ID" value="VAW73086.1"/>
    <property type="molecule type" value="Genomic_DNA"/>
</dbReference>
<dbReference type="InterPro" id="IPR050582">
    <property type="entry name" value="HAD-like_SerB"/>
</dbReference>
<name>A0A3B0YXG2_9ZZZZ</name>
<dbReference type="AlphaFoldDB" id="A0A3B0YXG2"/>
<dbReference type="InterPro" id="IPR023214">
    <property type="entry name" value="HAD_sf"/>
</dbReference>
<dbReference type="PANTHER" id="PTHR43344:SF13">
    <property type="entry name" value="PHOSPHATASE RV3661-RELATED"/>
    <property type="match status" value="1"/>
</dbReference>
<keyword evidence="2 4" id="KW-0378">Hydrolase</keyword>
<dbReference type="Gene3D" id="1.20.1440.100">
    <property type="entry name" value="SG protein - dephosphorylation function"/>
    <property type="match status" value="1"/>
</dbReference>
<reference evidence="4" key="1">
    <citation type="submission" date="2018-06" db="EMBL/GenBank/DDBJ databases">
        <authorList>
            <person name="Zhirakovskaya E."/>
        </authorList>
    </citation>
    <scope>NUCLEOTIDE SEQUENCE</scope>
</reference>
<evidence type="ECO:0000313" key="4">
    <source>
        <dbReference type="EMBL" id="VAW73086.1"/>
    </source>
</evidence>
<dbReference type="NCBIfam" id="TIGR01490">
    <property type="entry name" value="HAD-SF-IB-hyp1"/>
    <property type="match status" value="1"/>
</dbReference>
<dbReference type="FunFam" id="3.40.50.1000:FF:000025">
    <property type="entry name" value="HAD hydrolase, family IB"/>
    <property type="match status" value="1"/>
</dbReference>
<organism evidence="4">
    <name type="scientific">hydrothermal vent metagenome</name>
    <dbReference type="NCBI Taxonomy" id="652676"/>
    <lineage>
        <taxon>unclassified sequences</taxon>
        <taxon>metagenomes</taxon>
        <taxon>ecological metagenomes</taxon>
    </lineage>
</organism>
<sequence length="217" mass="24842">MALALFDLDNTLLDGDSDYLWGCFLAEHGIVDAETYESENQRFYDQYLDGCLDIHEFLRFQLKPLAEHGRQQLEAWREDFLASKIEPILLNKAHQLIDWHRSGGDELMIITATNRFITEPIAARYGIEHLLATEPELVDGEYTGDVTGIPCFQAGKVERLQQWLTEHDATLEGSWFYSDSHNDLPLLEHVENPVAVDPDDKLRALASERGWPITSLR</sequence>
<evidence type="ECO:0000256" key="1">
    <source>
        <dbReference type="ARBA" id="ARBA00022723"/>
    </source>
</evidence>
<gene>
    <name evidence="4" type="ORF">MNBD_GAMMA15-2280</name>
</gene>
<evidence type="ECO:0000256" key="3">
    <source>
        <dbReference type="ARBA" id="ARBA00022842"/>
    </source>
</evidence>
<dbReference type="CDD" id="cd02612">
    <property type="entry name" value="HAD_PGPPase"/>
    <property type="match status" value="1"/>
</dbReference>
<dbReference type="PANTHER" id="PTHR43344">
    <property type="entry name" value="PHOSPHOSERINE PHOSPHATASE"/>
    <property type="match status" value="1"/>
</dbReference>
<dbReference type="GO" id="GO:0046872">
    <property type="term" value="F:metal ion binding"/>
    <property type="evidence" value="ECO:0007669"/>
    <property type="project" value="UniProtKB-KW"/>
</dbReference>
<dbReference type="InterPro" id="IPR006385">
    <property type="entry name" value="HAD_hydro_SerB1"/>
</dbReference>
<dbReference type="GO" id="GO:0016787">
    <property type="term" value="F:hydrolase activity"/>
    <property type="evidence" value="ECO:0007669"/>
    <property type="project" value="UniProtKB-KW"/>
</dbReference>
<dbReference type="Gene3D" id="3.40.50.1000">
    <property type="entry name" value="HAD superfamily/HAD-like"/>
    <property type="match status" value="1"/>
</dbReference>